<feature type="domain" description="ASPIC/UnbV" evidence="3">
    <location>
        <begin position="547"/>
        <end position="620"/>
    </location>
</feature>
<dbReference type="PROSITE" id="PS51257">
    <property type="entry name" value="PROKAR_LIPOPROTEIN"/>
    <property type="match status" value="1"/>
</dbReference>
<keyword evidence="1 2" id="KW-0732">Signal</keyword>
<accession>A0ABP8NL85</accession>
<protein>
    <submittedName>
        <fullName evidence="4">VCBS repeat-containing protein</fullName>
    </submittedName>
</protein>
<keyword evidence="5" id="KW-1185">Reference proteome</keyword>
<dbReference type="EMBL" id="BAABHD010000082">
    <property type="protein sequence ID" value="GAA4467411.1"/>
    <property type="molecule type" value="Genomic_DNA"/>
</dbReference>
<reference evidence="5" key="1">
    <citation type="journal article" date="2019" name="Int. J. Syst. Evol. Microbiol.">
        <title>The Global Catalogue of Microorganisms (GCM) 10K type strain sequencing project: providing services to taxonomists for standard genome sequencing and annotation.</title>
        <authorList>
            <consortium name="The Broad Institute Genomics Platform"/>
            <consortium name="The Broad Institute Genome Sequencing Center for Infectious Disease"/>
            <person name="Wu L."/>
            <person name="Ma J."/>
        </authorList>
    </citation>
    <scope>NUCLEOTIDE SEQUENCE [LARGE SCALE GENOMIC DNA]</scope>
    <source>
        <strain evidence="5">JCM 17927</strain>
    </source>
</reference>
<dbReference type="InterPro" id="IPR011519">
    <property type="entry name" value="UnbV_ASPIC"/>
</dbReference>
<dbReference type="Pfam" id="PF01839">
    <property type="entry name" value="FG-GAP"/>
    <property type="match status" value="1"/>
</dbReference>
<dbReference type="SUPFAM" id="SSF69318">
    <property type="entry name" value="Integrin alpha N-terminal domain"/>
    <property type="match status" value="3"/>
</dbReference>
<sequence>MKHNPVSSVQRSFFLFTALALAALLLSSCDKPLFTQVTAEESGITFSNRISENDTLNILDFEYIYNGGGAAIGDFNNDGLQDVFFSGNQVSNKLYLNKGDFKFTDITEKAGVGGNGKWCSGVAVVDINNDGWLDLYVGATVSKTAARRENLLYVNQGVKQPGDVPVFREMASAYGVADDGHTTNAAFFDYDNDGDLDLYVLTNTIENYPNAYHKKVVDGSSPTTDRLYRNDWNEQLGHPVFTNVSRQAGIQIEGYGLGLNICDINRDGWKDIYVTNDYLSDDLLYINNHDGTFTDQASQVFKHTSNTAMGNDVTDINNDGLMDIIAVDMLPQDNLRKKVLLGPNNYQTYLNNEEYGFNYQYTRNTLQLNQGFRPAPALANPADSLKNRQPVFSEISLLSNIAETDWSWTPLVIDFDHDGYRDLIVTNGFPKDITDRDFMQFRANSSSVASKSFTLEQIPVIKISNYAFRNQGDLTFTNVTKDWGLEQPSFSDGAAYGDLDNDGDLDFVINNINDSAFVYRNNLMETKAKEANYLRIKFKGNDTNRMGLGTFVEITYDGGKKQVYEHSPYRGYLSSVEPAAHFGLGAVSTVEQVKIIWPAQGTTPAKAQTLRGVKANQVLTVDSRNATEPATYPPTSPARPVFREVTDSLNLTFVHQEPEFIDFNVQKLLPHKLSQFAPAVSTGDVNGDGLTDLFIGGSRSQKGTFYLQTVQGTFVQRDLLPGPENIPPAPIGAASYGRPVSPKQEEDMGTLLFDADGDGDLDLYIASGGMEAEPNSPAYQDRLFINDGTGQYTLAPRALPKSLISKSCVKAADFDRDGDLDLFVGGRVEPAQYPKPVSSYILRNDSQPGQPTFTDVTASVAEDLLNLGLVCDALWTDFDNDGWMDLMLAGEWMPLTFLQNVNGKLTNRKTVTLPNSEIAAVGWWNSLLAADFDRDGDIDYIAGNLGSNTLSQASVKEPISVYAKDFDNNGFYDAILTTYFPDGNGQRKEFTFHGREDLIRQMISMRARFPLYKDFAGASVDKLLKEEELKDAIVLRANYMKSAYIENLGNGAFRLKDLPVQAQLAPVFGMLADDFDQDGHPDVLLVGNDHSNEVFVGRLDALNGLMLKGDGKGSFTALTPATSGFYVPGNAKGLTRLSDATGNQLIVATQNRGPLKVFRAGRSARVVPLKPTDVAAFITYSDGRREKAEFCYGQSFLSQCARELPLNHGVKAVEIIDSKGQRRPVSVGTLVTARHSR</sequence>
<dbReference type="Proteomes" id="UP001501175">
    <property type="component" value="Unassembled WGS sequence"/>
</dbReference>
<dbReference type="InterPro" id="IPR027039">
    <property type="entry name" value="Crtac1"/>
</dbReference>
<evidence type="ECO:0000256" key="2">
    <source>
        <dbReference type="SAM" id="SignalP"/>
    </source>
</evidence>
<evidence type="ECO:0000259" key="3">
    <source>
        <dbReference type="Pfam" id="PF07593"/>
    </source>
</evidence>
<feature type="chain" id="PRO_5047044067" evidence="2">
    <location>
        <begin position="23"/>
        <end position="1237"/>
    </location>
</feature>
<proteinExistence type="predicted"/>
<evidence type="ECO:0000313" key="5">
    <source>
        <dbReference type="Proteomes" id="UP001501175"/>
    </source>
</evidence>
<dbReference type="Gene3D" id="2.130.10.130">
    <property type="entry name" value="Integrin alpha, N-terminal"/>
    <property type="match status" value="4"/>
</dbReference>
<comment type="caution">
    <text evidence="4">The sequence shown here is derived from an EMBL/GenBank/DDBJ whole genome shotgun (WGS) entry which is preliminary data.</text>
</comment>
<dbReference type="PANTHER" id="PTHR16026:SF0">
    <property type="entry name" value="CARTILAGE ACIDIC PROTEIN 1"/>
    <property type="match status" value="1"/>
</dbReference>
<dbReference type="InterPro" id="IPR013517">
    <property type="entry name" value="FG-GAP"/>
</dbReference>
<dbReference type="PANTHER" id="PTHR16026">
    <property type="entry name" value="CARTILAGE ACIDIC PROTEIN 1"/>
    <property type="match status" value="1"/>
</dbReference>
<dbReference type="Pfam" id="PF13517">
    <property type="entry name" value="FG-GAP_3"/>
    <property type="match status" value="4"/>
</dbReference>
<feature type="signal peptide" evidence="2">
    <location>
        <begin position="1"/>
        <end position="22"/>
    </location>
</feature>
<name>A0ABP8NL85_9BACT</name>
<evidence type="ECO:0000256" key="1">
    <source>
        <dbReference type="ARBA" id="ARBA00022729"/>
    </source>
</evidence>
<dbReference type="Pfam" id="PF07593">
    <property type="entry name" value="UnbV_ASPIC"/>
    <property type="match status" value="1"/>
</dbReference>
<organism evidence="4 5">
    <name type="scientific">Nibrella saemangeumensis</name>
    <dbReference type="NCBI Taxonomy" id="1084526"/>
    <lineage>
        <taxon>Bacteria</taxon>
        <taxon>Pseudomonadati</taxon>
        <taxon>Bacteroidota</taxon>
        <taxon>Cytophagia</taxon>
        <taxon>Cytophagales</taxon>
        <taxon>Spirosomataceae</taxon>
        <taxon>Nibrella</taxon>
    </lineage>
</organism>
<gene>
    <name evidence="4" type="ORF">GCM10023189_51050</name>
</gene>
<evidence type="ECO:0000313" key="4">
    <source>
        <dbReference type="EMBL" id="GAA4467411.1"/>
    </source>
</evidence>
<dbReference type="InterPro" id="IPR028994">
    <property type="entry name" value="Integrin_alpha_N"/>
</dbReference>